<reference evidence="1 2" key="1">
    <citation type="submission" date="2024-06" db="EMBL/GenBank/DDBJ databases">
        <title>A chromosome level genome sequence of Diviner's sage (Salvia divinorum).</title>
        <authorList>
            <person name="Ford S.A."/>
            <person name="Ro D.-K."/>
            <person name="Ness R.W."/>
            <person name="Phillips M.A."/>
        </authorList>
    </citation>
    <scope>NUCLEOTIDE SEQUENCE [LARGE SCALE GENOMIC DNA]</scope>
    <source>
        <strain evidence="1">SAF-2024a</strain>
        <tissue evidence="1">Leaf</tissue>
    </source>
</reference>
<protein>
    <submittedName>
        <fullName evidence="1">Uncharacterized protein</fullName>
    </submittedName>
</protein>
<organism evidence="1 2">
    <name type="scientific">Salvia divinorum</name>
    <name type="common">Maria pastora</name>
    <name type="synonym">Diviner's sage</name>
    <dbReference type="NCBI Taxonomy" id="28513"/>
    <lineage>
        <taxon>Eukaryota</taxon>
        <taxon>Viridiplantae</taxon>
        <taxon>Streptophyta</taxon>
        <taxon>Embryophyta</taxon>
        <taxon>Tracheophyta</taxon>
        <taxon>Spermatophyta</taxon>
        <taxon>Magnoliopsida</taxon>
        <taxon>eudicotyledons</taxon>
        <taxon>Gunneridae</taxon>
        <taxon>Pentapetalae</taxon>
        <taxon>asterids</taxon>
        <taxon>lamiids</taxon>
        <taxon>Lamiales</taxon>
        <taxon>Lamiaceae</taxon>
        <taxon>Nepetoideae</taxon>
        <taxon>Mentheae</taxon>
        <taxon>Salviinae</taxon>
        <taxon>Salvia</taxon>
        <taxon>Salvia subgen. Calosphace</taxon>
    </lineage>
</organism>
<name>A0ABD1FI86_SALDI</name>
<proteinExistence type="predicted"/>
<gene>
    <name evidence="1" type="ORF">AAHA92_31682</name>
</gene>
<accession>A0ABD1FI86</accession>
<sequence length="112" mass="12127">MESNRSNAKRKGLVAKSKMLKSLYRGSAKPKPDSSSLAPTAAGFIIVKQDQVFPPHHKPKVAFAAVAGRDAKLDSFYGGSGGDEAVDAKAARYISTVQERFRLELINSDDFI</sequence>
<dbReference type="EMBL" id="JBEAFC010000014">
    <property type="protein sequence ID" value="KAL1531556.1"/>
    <property type="molecule type" value="Genomic_DNA"/>
</dbReference>
<keyword evidence="2" id="KW-1185">Reference proteome</keyword>
<dbReference type="PANTHER" id="PTHR36030:SF1">
    <property type="entry name" value="CALMODULIN-BINDING DOMAIN-CONTAINING PROTEIN"/>
    <property type="match status" value="1"/>
</dbReference>
<dbReference type="Proteomes" id="UP001567538">
    <property type="component" value="Unassembled WGS sequence"/>
</dbReference>
<dbReference type="PANTHER" id="PTHR36030">
    <property type="entry name" value="CALMODULIN-BINDING DOMAIN-CONTAINING PROTEIN"/>
    <property type="match status" value="1"/>
</dbReference>
<evidence type="ECO:0000313" key="1">
    <source>
        <dbReference type="EMBL" id="KAL1531556.1"/>
    </source>
</evidence>
<dbReference type="AlphaFoldDB" id="A0ABD1FI86"/>
<evidence type="ECO:0000313" key="2">
    <source>
        <dbReference type="Proteomes" id="UP001567538"/>
    </source>
</evidence>
<comment type="caution">
    <text evidence="1">The sequence shown here is derived from an EMBL/GenBank/DDBJ whole genome shotgun (WGS) entry which is preliminary data.</text>
</comment>